<gene>
    <name evidence="3" type="ORF">PAI11_19750</name>
</gene>
<dbReference type="AlphaFoldDB" id="H0E586"/>
<accession>H0E586</accession>
<keyword evidence="2" id="KW-0812">Transmembrane</keyword>
<protein>
    <submittedName>
        <fullName evidence="3">Uncharacterized protein</fullName>
    </submittedName>
</protein>
<evidence type="ECO:0000256" key="1">
    <source>
        <dbReference type="SAM" id="MobiDB-lite"/>
    </source>
</evidence>
<feature type="compositionally biased region" description="Low complexity" evidence="1">
    <location>
        <begin position="27"/>
        <end position="43"/>
    </location>
</feature>
<evidence type="ECO:0000313" key="4">
    <source>
        <dbReference type="Proteomes" id="UP000005143"/>
    </source>
</evidence>
<name>H0E586_9ACTN</name>
<proteinExistence type="predicted"/>
<feature type="compositionally biased region" description="Basic and acidic residues" evidence="1">
    <location>
        <begin position="8"/>
        <end position="22"/>
    </location>
</feature>
<feature type="transmembrane region" description="Helical" evidence="2">
    <location>
        <begin position="88"/>
        <end position="109"/>
    </location>
</feature>
<feature type="compositionally biased region" description="Low complexity" evidence="1">
    <location>
        <begin position="60"/>
        <end position="75"/>
    </location>
</feature>
<organism evidence="3 4">
    <name type="scientific">Patulibacter medicamentivorans</name>
    <dbReference type="NCBI Taxonomy" id="1097667"/>
    <lineage>
        <taxon>Bacteria</taxon>
        <taxon>Bacillati</taxon>
        <taxon>Actinomycetota</taxon>
        <taxon>Thermoleophilia</taxon>
        <taxon>Solirubrobacterales</taxon>
        <taxon>Patulibacteraceae</taxon>
        <taxon>Patulibacter</taxon>
    </lineage>
</organism>
<evidence type="ECO:0000313" key="3">
    <source>
        <dbReference type="EMBL" id="EHN11165.1"/>
    </source>
</evidence>
<comment type="caution">
    <text evidence="3">The sequence shown here is derived from an EMBL/GenBank/DDBJ whole genome shotgun (WGS) entry which is preliminary data.</text>
</comment>
<sequence length="140" mass="14176">MPAAPSPPHDEPPPAREPDVAHDAVQPPSYAAVPAPEPASAEPLHADPHPQPEQPTTVLPATITAGGAPPATAAPRSHGVVATVVRQLGIPAVLLVIVLLAALAAAGVFSSDDQTPTPTSPARQTVPTDPSQLPPLEMPR</sequence>
<feature type="region of interest" description="Disordered" evidence="1">
    <location>
        <begin position="1"/>
        <end position="77"/>
    </location>
</feature>
<reference evidence="3 4" key="1">
    <citation type="journal article" date="2013" name="Biodegradation">
        <title>Quantitative proteomic analysis of ibuprofen-degrading Patulibacter sp. strain I11.</title>
        <authorList>
            <person name="Almeida B."/>
            <person name="Kjeldal H."/>
            <person name="Lolas I."/>
            <person name="Knudsen A.D."/>
            <person name="Carvalho G."/>
            <person name="Nielsen K.L."/>
            <person name="Barreto Crespo M.T."/>
            <person name="Stensballe A."/>
            <person name="Nielsen J.L."/>
        </authorList>
    </citation>
    <scope>NUCLEOTIDE SEQUENCE [LARGE SCALE GENOMIC DNA]</scope>
    <source>
        <strain evidence="3 4">I11</strain>
    </source>
</reference>
<keyword evidence="2" id="KW-1133">Transmembrane helix</keyword>
<dbReference type="Proteomes" id="UP000005143">
    <property type="component" value="Unassembled WGS sequence"/>
</dbReference>
<dbReference type="EMBL" id="AGUD01000142">
    <property type="protein sequence ID" value="EHN11165.1"/>
    <property type="molecule type" value="Genomic_DNA"/>
</dbReference>
<feature type="compositionally biased region" description="Polar residues" evidence="1">
    <location>
        <begin position="111"/>
        <end position="131"/>
    </location>
</feature>
<keyword evidence="4" id="KW-1185">Reference proteome</keyword>
<keyword evidence="2" id="KW-0472">Membrane</keyword>
<evidence type="ECO:0000256" key="2">
    <source>
        <dbReference type="SAM" id="Phobius"/>
    </source>
</evidence>
<feature type="region of interest" description="Disordered" evidence="1">
    <location>
        <begin position="108"/>
        <end position="140"/>
    </location>
</feature>